<name>A0A4U8Q8P6_9FIRM</name>
<dbReference type="OrthoDB" id="2053454at2"/>
<dbReference type="AlphaFoldDB" id="A0A4U8Q8P6"/>
<keyword evidence="1" id="KW-0732">Signal</keyword>
<evidence type="ECO:0000256" key="1">
    <source>
        <dbReference type="SAM" id="SignalP"/>
    </source>
</evidence>
<feature type="chain" id="PRO_5020993518" evidence="1">
    <location>
        <begin position="27"/>
        <end position="146"/>
    </location>
</feature>
<dbReference type="STRING" id="180332.GCA_000797495_03632"/>
<proteinExistence type="predicted"/>
<protein>
    <submittedName>
        <fullName evidence="2">Uncharacterized protein</fullName>
    </submittedName>
</protein>
<reference evidence="2 3" key="1">
    <citation type="journal article" date="2019" name="Anaerobe">
        <title>Detection of Robinsoniella peoriensis in multiple bone samples of a trauma patient.</title>
        <authorList>
            <person name="Schrottner P."/>
            <person name="Hartwich K."/>
            <person name="Bunk B."/>
            <person name="Schober I."/>
            <person name="Helbig S."/>
            <person name="Rudolph W.W."/>
            <person name="Gunzer F."/>
        </authorList>
    </citation>
    <scope>NUCLEOTIDE SEQUENCE [LARGE SCALE GENOMIC DNA]</scope>
    <source>
        <strain evidence="2 3">DSM 106044</strain>
    </source>
</reference>
<feature type="signal peptide" evidence="1">
    <location>
        <begin position="1"/>
        <end position="26"/>
    </location>
</feature>
<gene>
    <name evidence="2" type="ORF">DSM106044_01722</name>
</gene>
<organism evidence="2 3">
    <name type="scientific">Robinsoniella peoriensis</name>
    <dbReference type="NCBI Taxonomy" id="180332"/>
    <lineage>
        <taxon>Bacteria</taxon>
        <taxon>Bacillati</taxon>
        <taxon>Bacillota</taxon>
        <taxon>Clostridia</taxon>
        <taxon>Lachnospirales</taxon>
        <taxon>Lachnospiraceae</taxon>
        <taxon>Robinsoniella</taxon>
    </lineage>
</organism>
<keyword evidence="3" id="KW-1185">Reference proteome</keyword>
<sequence precursor="true">MKNIKRIGSLVLAFALMLSFTMSAFAAPSPTVNVKASKVMVNGKSIDISKLKITKTKVTVDPATVDPSLKNMAIAYAVDVSLDGVDFDEVSITFAIPSIQKDENVKVLHLQKDDKWEVLTPDSVEDQEVTVTFKSLSPVLFLVDKK</sequence>
<dbReference type="EMBL" id="QGQD01000040">
    <property type="protein sequence ID" value="TLD01340.1"/>
    <property type="molecule type" value="Genomic_DNA"/>
</dbReference>
<dbReference type="Proteomes" id="UP000306509">
    <property type="component" value="Unassembled WGS sequence"/>
</dbReference>
<accession>A0A4U8Q8P6</accession>
<dbReference type="RefSeq" id="WP_044292826.1">
    <property type="nucleotide sequence ID" value="NZ_CABMJZ010000107.1"/>
</dbReference>
<comment type="caution">
    <text evidence="2">The sequence shown here is derived from an EMBL/GenBank/DDBJ whole genome shotgun (WGS) entry which is preliminary data.</text>
</comment>
<evidence type="ECO:0000313" key="2">
    <source>
        <dbReference type="EMBL" id="TLD01340.1"/>
    </source>
</evidence>
<evidence type="ECO:0000313" key="3">
    <source>
        <dbReference type="Proteomes" id="UP000306509"/>
    </source>
</evidence>